<feature type="coiled-coil region" evidence="1">
    <location>
        <begin position="18"/>
        <end position="53"/>
    </location>
</feature>
<keyword evidence="4" id="KW-1185">Reference proteome</keyword>
<evidence type="ECO:0000313" key="3">
    <source>
        <dbReference type="EMBL" id="CAK0858875.1"/>
    </source>
</evidence>
<evidence type="ECO:0000256" key="1">
    <source>
        <dbReference type="SAM" id="Coils"/>
    </source>
</evidence>
<comment type="caution">
    <text evidence="3">The sequence shown here is derived from an EMBL/GenBank/DDBJ whole genome shotgun (WGS) entry which is preliminary data.</text>
</comment>
<dbReference type="EMBL" id="CAUYUJ010015849">
    <property type="protein sequence ID" value="CAK0858875.1"/>
    <property type="molecule type" value="Genomic_DNA"/>
</dbReference>
<sequence>MAHSTAAPLLPAERAAFAAALSAQLAQLESRLLEELDRALGSSSAEASTLRQENVRLRKSLQHREQRLLDQLPGAPVGCPAALDLHDAPEILSDKEPPVVSERSLPEALPARSRRGSPAGLPEAPAARSRRGSPAGLPEAAASASTSPTSGAAKPRRRSLPSVLQWATGGRLSPRRALGAVSDATTAAGQEAAGKEQLEDTAAAGSGNLRPYAFRHEHAGYGAPRSSPSDQITLGLPGLGRHAGRISSFTSQ</sequence>
<evidence type="ECO:0000313" key="4">
    <source>
        <dbReference type="Proteomes" id="UP001189429"/>
    </source>
</evidence>
<accession>A0ABN9UIL6</accession>
<name>A0ABN9UIL6_9DINO</name>
<gene>
    <name evidence="3" type="ORF">PCOR1329_LOCUS48439</name>
</gene>
<feature type="non-terminal residue" evidence="3">
    <location>
        <position position="252"/>
    </location>
</feature>
<evidence type="ECO:0000256" key="2">
    <source>
        <dbReference type="SAM" id="MobiDB-lite"/>
    </source>
</evidence>
<protein>
    <submittedName>
        <fullName evidence="3">Uncharacterized protein</fullName>
    </submittedName>
</protein>
<reference evidence="3" key="1">
    <citation type="submission" date="2023-10" db="EMBL/GenBank/DDBJ databases">
        <authorList>
            <person name="Chen Y."/>
            <person name="Shah S."/>
            <person name="Dougan E. K."/>
            <person name="Thang M."/>
            <person name="Chan C."/>
        </authorList>
    </citation>
    <scope>NUCLEOTIDE SEQUENCE [LARGE SCALE GENOMIC DNA]</scope>
</reference>
<proteinExistence type="predicted"/>
<dbReference type="Proteomes" id="UP001189429">
    <property type="component" value="Unassembled WGS sequence"/>
</dbReference>
<feature type="region of interest" description="Disordered" evidence="2">
    <location>
        <begin position="217"/>
        <end position="252"/>
    </location>
</feature>
<organism evidence="3 4">
    <name type="scientific">Prorocentrum cordatum</name>
    <dbReference type="NCBI Taxonomy" id="2364126"/>
    <lineage>
        <taxon>Eukaryota</taxon>
        <taxon>Sar</taxon>
        <taxon>Alveolata</taxon>
        <taxon>Dinophyceae</taxon>
        <taxon>Prorocentrales</taxon>
        <taxon>Prorocentraceae</taxon>
        <taxon>Prorocentrum</taxon>
    </lineage>
</organism>
<feature type="region of interest" description="Disordered" evidence="2">
    <location>
        <begin position="92"/>
        <end position="204"/>
    </location>
</feature>
<feature type="compositionally biased region" description="Low complexity" evidence="2">
    <location>
        <begin position="124"/>
        <end position="153"/>
    </location>
</feature>
<keyword evidence="1" id="KW-0175">Coiled coil</keyword>